<evidence type="ECO:0000256" key="4">
    <source>
        <dbReference type="ARBA" id="ARBA00022679"/>
    </source>
</evidence>
<dbReference type="Gene3D" id="3.40.50.2000">
    <property type="entry name" value="Glycogen Phosphorylase B"/>
    <property type="match status" value="2"/>
</dbReference>
<comment type="pathway">
    <text evidence="10">Cell wall biogenesis; peptidoglycan biosynthesis.</text>
</comment>
<accession>A0ABX7PWU5</accession>
<dbReference type="CDD" id="cd03785">
    <property type="entry name" value="GT28_MurG"/>
    <property type="match status" value="1"/>
</dbReference>
<feature type="domain" description="Glycosyltransferase family 28 N-terminal" evidence="12">
    <location>
        <begin position="9"/>
        <end position="145"/>
    </location>
</feature>
<evidence type="ECO:0000256" key="11">
    <source>
        <dbReference type="SAM" id="Phobius"/>
    </source>
</evidence>
<feature type="binding site" evidence="10">
    <location>
        <position position="128"/>
    </location>
    <ligand>
        <name>UDP-N-acetyl-alpha-D-glucosamine</name>
        <dbReference type="ChEBI" id="CHEBI:57705"/>
    </ligand>
</feature>
<evidence type="ECO:0000256" key="2">
    <source>
        <dbReference type="ARBA" id="ARBA00022618"/>
    </source>
</evidence>
<evidence type="ECO:0000256" key="7">
    <source>
        <dbReference type="ARBA" id="ARBA00023136"/>
    </source>
</evidence>
<protein>
    <recommendedName>
        <fullName evidence="10">UDP-N-acetylglucosamine--N-acetylmuramyl-(pentapeptide) pyrophosphoryl-undecaprenol N-acetylglucosamine transferase</fullName>
        <ecNumber evidence="10">2.4.1.227</ecNumber>
    </recommendedName>
    <alternativeName>
        <fullName evidence="10">Undecaprenyl-PP-MurNAc-pentapeptide-UDPGlcNAc GlcNAc transferase</fullName>
    </alternativeName>
</protein>
<keyword evidence="5 10" id="KW-0133">Cell shape</keyword>
<evidence type="ECO:0000259" key="12">
    <source>
        <dbReference type="Pfam" id="PF03033"/>
    </source>
</evidence>
<dbReference type="HAMAP" id="MF_00033">
    <property type="entry name" value="MurG"/>
    <property type="match status" value="1"/>
</dbReference>
<evidence type="ECO:0000313" key="14">
    <source>
        <dbReference type="EMBL" id="QSR87041.1"/>
    </source>
</evidence>
<comment type="similarity">
    <text evidence="10">Belongs to the glycosyltransferase 28 family. MurG subfamily.</text>
</comment>
<keyword evidence="6 10" id="KW-0573">Peptidoglycan synthesis</keyword>
<evidence type="ECO:0000256" key="10">
    <source>
        <dbReference type="HAMAP-Rule" id="MF_00033"/>
    </source>
</evidence>
<dbReference type="Proteomes" id="UP000663088">
    <property type="component" value="Chromosome"/>
</dbReference>
<dbReference type="Pfam" id="PF04101">
    <property type="entry name" value="Glyco_tran_28_C"/>
    <property type="match status" value="1"/>
</dbReference>
<evidence type="ECO:0000256" key="8">
    <source>
        <dbReference type="ARBA" id="ARBA00023306"/>
    </source>
</evidence>
<dbReference type="SUPFAM" id="SSF53756">
    <property type="entry name" value="UDP-Glycosyltransferase/glycogen phosphorylase"/>
    <property type="match status" value="1"/>
</dbReference>
<keyword evidence="7 10" id="KW-0472">Membrane</keyword>
<dbReference type="InterPro" id="IPR006009">
    <property type="entry name" value="GlcNAc_MurG"/>
</dbReference>
<dbReference type="PANTHER" id="PTHR21015:SF22">
    <property type="entry name" value="GLYCOSYLTRANSFERASE"/>
    <property type="match status" value="1"/>
</dbReference>
<dbReference type="EMBL" id="CP065956">
    <property type="protein sequence ID" value="QSR87041.1"/>
    <property type="molecule type" value="Genomic_DNA"/>
</dbReference>
<dbReference type="NCBIfam" id="TIGR01133">
    <property type="entry name" value="murG"/>
    <property type="match status" value="1"/>
</dbReference>
<evidence type="ECO:0000256" key="6">
    <source>
        <dbReference type="ARBA" id="ARBA00022984"/>
    </source>
</evidence>
<organism evidence="14 15">
    <name type="scientific">Candidatus Methylacidiphilum infernorum</name>
    <dbReference type="NCBI Taxonomy" id="511746"/>
    <lineage>
        <taxon>Bacteria</taxon>
        <taxon>Pseudomonadati</taxon>
        <taxon>Verrucomicrobiota</taxon>
        <taxon>Methylacidiphilae</taxon>
        <taxon>Methylacidiphilales</taxon>
        <taxon>Methylacidiphilaceae</taxon>
        <taxon>Methylacidiphilum (ex Ratnadevi et al. 2023)</taxon>
    </lineage>
</organism>
<dbReference type="InterPro" id="IPR007235">
    <property type="entry name" value="Glyco_trans_28_C"/>
</dbReference>
<proteinExistence type="inferred from homology"/>
<dbReference type="GO" id="GO:0016757">
    <property type="term" value="F:glycosyltransferase activity"/>
    <property type="evidence" value="ECO:0007669"/>
    <property type="project" value="UniProtKB-KW"/>
</dbReference>
<name>A0ABX7PWU5_9BACT</name>
<keyword evidence="4 10" id="KW-0808">Transferase</keyword>
<evidence type="ECO:0000256" key="3">
    <source>
        <dbReference type="ARBA" id="ARBA00022676"/>
    </source>
</evidence>
<dbReference type="PANTHER" id="PTHR21015">
    <property type="entry name" value="UDP-N-ACETYLGLUCOSAMINE--N-ACETYLMURAMYL-(PENTAPEPTIDE) PYROPHOSPHORYL-UNDECAPRENOL N-ACETYLGLUCOSAMINE TRANSFERASE 1"/>
    <property type="match status" value="1"/>
</dbReference>
<keyword evidence="11" id="KW-0812">Transmembrane</keyword>
<keyword evidence="3 10" id="KW-0328">Glycosyltransferase</keyword>
<comment type="caution">
    <text evidence="10">Lacks conserved residue(s) required for the propagation of feature annotation.</text>
</comment>
<reference evidence="14 15" key="1">
    <citation type="submission" date="2020-12" db="EMBL/GenBank/DDBJ databases">
        <authorList>
            <person name="Awala S.I."/>
            <person name="Gwak J.-H."/>
            <person name="Kim S.-J."/>
            <person name="Rhee S.-K."/>
        </authorList>
    </citation>
    <scope>NUCLEOTIDE SEQUENCE [LARGE SCALE GENOMIC DNA]</scope>
    <source>
        <strain evidence="14 15">IT5</strain>
    </source>
</reference>
<evidence type="ECO:0000256" key="5">
    <source>
        <dbReference type="ARBA" id="ARBA00022960"/>
    </source>
</evidence>
<comment type="subcellular location">
    <subcellularLocation>
        <location evidence="10">Cell membrane</location>
        <topology evidence="10">Peripheral membrane protein</topology>
        <orientation evidence="10">Cytoplasmic side</orientation>
    </subcellularLocation>
</comment>
<dbReference type="InterPro" id="IPR004276">
    <property type="entry name" value="GlycoTrans_28_N"/>
</dbReference>
<keyword evidence="2 10" id="KW-0132">Cell division</keyword>
<keyword evidence="11" id="KW-1133">Transmembrane helix</keyword>
<evidence type="ECO:0000259" key="13">
    <source>
        <dbReference type="Pfam" id="PF04101"/>
    </source>
</evidence>
<feature type="binding site" evidence="10">
    <location>
        <begin position="15"/>
        <end position="17"/>
    </location>
    <ligand>
        <name>UDP-N-acetyl-alpha-D-glucosamine</name>
        <dbReference type="ChEBI" id="CHEBI:57705"/>
    </ligand>
</feature>
<feature type="binding site" evidence="10">
    <location>
        <position position="169"/>
    </location>
    <ligand>
        <name>UDP-N-acetyl-alpha-D-glucosamine</name>
        <dbReference type="ChEBI" id="CHEBI:57705"/>
    </ligand>
</feature>
<sequence>MIMKGGNILIPCGGTGGHLFPGIAVAEKLMEIGHNPLLILSEKEVDKEAIKNKNNIAWQSLPVMGWPGFFSKKIFSFSLKLFRGYKKCHSIFLTFNPDLILAFGGFISAIPLYLGLQQKLPLLLHEANATAGLVTKLFSRFSQYVLLGMKECEINVSSSKKIFTGIPLRKEMVKIDRIEACRSLDLSPARKTLFIFGGSQGAHGLNQLVLKTLPFLLERKDQIQFVHLTGSKDYEECLRSYNDLGYKALLEPFSHRMATYYSLSDLVISRAGATTLTEICAFGLPSILIPYPYATNDHQKKNAVVLEKAKAAFVFEESKASPETLSQTLKRVLDDRQLSQEMGRRAQLMFEPNSTDKIVEIVERCLCKRRK</sequence>
<dbReference type="Pfam" id="PF03033">
    <property type="entry name" value="Glyco_transf_28"/>
    <property type="match status" value="1"/>
</dbReference>
<feature type="binding site" evidence="10">
    <location>
        <position position="299"/>
    </location>
    <ligand>
        <name>UDP-N-acetyl-alpha-D-glucosamine</name>
        <dbReference type="ChEBI" id="CHEBI:57705"/>
    </ligand>
</feature>
<evidence type="ECO:0000256" key="1">
    <source>
        <dbReference type="ARBA" id="ARBA00022475"/>
    </source>
</evidence>
<dbReference type="EC" id="2.4.1.227" evidence="10"/>
<keyword evidence="9 10" id="KW-0961">Cell wall biogenesis/degradation</keyword>
<keyword evidence="8 10" id="KW-0131">Cell cycle</keyword>
<feature type="binding site" evidence="10">
    <location>
        <position position="199"/>
    </location>
    <ligand>
        <name>UDP-N-acetyl-alpha-D-glucosamine</name>
        <dbReference type="ChEBI" id="CHEBI:57705"/>
    </ligand>
</feature>
<feature type="transmembrane region" description="Helical" evidence="11">
    <location>
        <begin position="90"/>
        <end position="114"/>
    </location>
</feature>
<gene>
    <name evidence="10 14" type="primary">murG</name>
    <name evidence="14" type="ORF">EM20IM_01360</name>
</gene>
<feature type="domain" description="Glycosyl transferase family 28 C-terminal" evidence="13">
    <location>
        <begin position="192"/>
        <end position="353"/>
    </location>
</feature>
<evidence type="ECO:0000256" key="9">
    <source>
        <dbReference type="ARBA" id="ARBA00023316"/>
    </source>
</evidence>
<keyword evidence="15" id="KW-1185">Reference proteome</keyword>
<keyword evidence="1 10" id="KW-1003">Cell membrane</keyword>
<comment type="function">
    <text evidence="10">Cell wall formation. Catalyzes the transfer of a GlcNAc subunit on undecaprenyl-pyrophosphoryl-MurNAc-pentapeptide (lipid intermediate I) to form undecaprenyl-pyrophosphoryl-MurNAc-(pentapeptide)GlcNAc (lipid intermediate II).</text>
</comment>
<evidence type="ECO:0000313" key="15">
    <source>
        <dbReference type="Proteomes" id="UP000663088"/>
    </source>
</evidence>
<comment type="catalytic activity">
    <reaction evidence="10">
        <text>di-trans,octa-cis-undecaprenyl diphospho-N-acetyl-alpha-D-muramoyl-L-alanyl-D-glutamyl-meso-2,6-diaminopimeloyl-D-alanyl-D-alanine + UDP-N-acetyl-alpha-D-glucosamine = di-trans,octa-cis-undecaprenyl diphospho-[N-acetyl-alpha-D-glucosaminyl-(1-&gt;4)]-N-acetyl-alpha-D-muramoyl-L-alanyl-D-glutamyl-meso-2,6-diaminopimeloyl-D-alanyl-D-alanine + UDP + H(+)</text>
        <dbReference type="Rhea" id="RHEA:31227"/>
        <dbReference type="ChEBI" id="CHEBI:15378"/>
        <dbReference type="ChEBI" id="CHEBI:57705"/>
        <dbReference type="ChEBI" id="CHEBI:58223"/>
        <dbReference type="ChEBI" id="CHEBI:61387"/>
        <dbReference type="ChEBI" id="CHEBI:61388"/>
        <dbReference type="EC" id="2.4.1.227"/>
    </reaction>
</comment>